<dbReference type="EMBL" id="FOXQ01000011">
    <property type="protein sequence ID" value="SFQ41510.1"/>
    <property type="molecule type" value="Genomic_DNA"/>
</dbReference>
<protein>
    <recommendedName>
        <fullName evidence="3">DUF5004 domain-containing protein</fullName>
    </recommendedName>
</protein>
<dbReference type="PROSITE" id="PS51257">
    <property type="entry name" value="PROKAR_LIPOPROTEIN"/>
    <property type="match status" value="1"/>
</dbReference>
<dbReference type="Proteomes" id="UP000199031">
    <property type="component" value="Unassembled WGS sequence"/>
</dbReference>
<evidence type="ECO:0000313" key="2">
    <source>
        <dbReference type="Proteomes" id="UP000199031"/>
    </source>
</evidence>
<dbReference type="AlphaFoldDB" id="A0A1I5YBK7"/>
<keyword evidence="2" id="KW-1185">Reference proteome</keyword>
<evidence type="ECO:0008006" key="3">
    <source>
        <dbReference type="Google" id="ProtNLM"/>
    </source>
</evidence>
<evidence type="ECO:0000313" key="1">
    <source>
        <dbReference type="EMBL" id="SFQ41510.1"/>
    </source>
</evidence>
<name>A0A1I5YBK7_9BACT</name>
<dbReference type="Pfam" id="PF16395">
    <property type="entry name" value="DUF5004"/>
    <property type="match status" value="1"/>
</dbReference>
<accession>A0A1I5YBK7</accession>
<reference evidence="1 2" key="1">
    <citation type="submission" date="2016-10" db="EMBL/GenBank/DDBJ databases">
        <authorList>
            <person name="de Groot N.N."/>
        </authorList>
    </citation>
    <scope>NUCLEOTIDE SEQUENCE [LARGE SCALE GENOMIC DNA]</scope>
    <source>
        <strain evidence="1 2">DSM 28286</strain>
    </source>
</reference>
<proteinExistence type="predicted"/>
<dbReference type="OrthoDB" id="1467887at2"/>
<dbReference type="STRING" id="1465490.SAMN05444277_11184"/>
<organism evidence="1 2">
    <name type="scientific">Parafilimonas terrae</name>
    <dbReference type="NCBI Taxonomy" id="1465490"/>
    <lineage>
        <taxon>Bacteria</taxon>
        <taxon>Pseudomonadati</taxon>
        <taxon>Bacteroidota</taxon>
        <taxon>Chitinophagia</taxon>
        <taxon>Chitinophagales</taxon>
        <taxon>Chitinophagaceae</taxon>
        <taxon>Parafilimonas</taxon>
    </lineage>
</organism>
<sequence length="144" mass="15944">MLARKIFFPVIMIMAAASCSTKKEMMAEPVKDLNATWHIQNVTRNTVDITQYIDAADFRLTLSPDNTYTLEGNNIPFLVNNAAGTWSSDDPQYPYNITLKPADSTSSFSGSIATPVSKGQRTLSITFSPGCHSNTYIYTFEKSN</sequence>
<gene>
    <name evidence="1" type="ORF">SAMN05444277_11184</name>
</gene>
<dbReference type="RefSeq" id="WP_090661030.1">
    <property type="nucleotide sequence ID" value="NZ_FOXQ01000011.1"/>
</dbReference>
<dbReference type="InterPro" id="IPR032168">
    <property type="entry name" value="DUF5004"/>
</dbReference>